<comment type="pathway">
    <text evidence="2 7">Cell wall biogenesis; peptidoglycan biosynthesis.</text>
</comment>
<dbReference type="GO" id="GO:0008764">
    <property type="term" value="F:UDP-N-acetylmuramoylalanine-D-glutamate ligase activity"/>
    <property type="evidence" value="ECO:0007669"/>
    <property type="project" value="UniProtKB-UniRule"/>
</dbReference>
<dbReference type="GO" id="GO:0005524">
    <property type="term" value="F:ATP binding"/>
    <property type="evidence" value="ECO:0007669"/>
    <property type="project" value="UniProtKB-UniRule"/>
</dbReference>
<evidence type="ECO:0000256" key="3">
    <source>
        <dbReference type="ARBA" id="ARBA00022490"/>
    </source>
</evidence>
<dbReference type="SUPFAM" id="SSF53244">
    <property type="entry name" value="MurD-like peptide ligases, peptide-binding domain"/>
    <property type="match status" value="1"/>
</dbReference>
<protein>
    <recommendedName>
        <fullName evidence="7">UDP-N-acetylmuramoylalanine--D-glutamate ligase</fullName>
        <ecNumber evidence="7">6.3.2.9</ecNumber>
    </recommendedName>
    <alternativeName>
        <fullName evidence="7">D-glutamic acid-adding enzyme</fullName>
    </alternativeName>
    <alternativeName>
        <fullName evidence="7">UDP-N-acetylmuramoyl-L-alanyl-D-glutamate synthetase</fullName>
    </alternativeName>
</protein>
<comment type="subcellular location">
    <subcellularLocation>
        <location evidence="1 7">Cytoplasm</location>
    </subcellularLocation>
</comment>
<dbReference type="PANTHER" id="PTHR43692:SF1">
    <property type="entry name" value="UDP-N-ACETYLMURAMOYLALANINE--D-GLUTAMATE LIGASE"/>
    <property type="match status" value="1"/>
</dbReference>
<accession>A0A1W1WQ01</accession>
<dbReference type="UniPathway" id="UPA00219"/>
<proteinExistence type="inferred from homology"/>
<gene>
    <name evidence="7" type="primary">murD</name>
    <name evidence="9" type="ORF">SAMN05660197_0143</name>
</gene>
<evidence type="ECO:0000256" key="6">
    <source>
        <dbReference type="ARBA" id="ARBA00022840"/>
    </source>
</evidence>
<keyword evidence="3 7" id="KW-0963">Cytoplasm</keyword>
<evidence type="ECO:0000256" key="1">
    <source>
        <dbReference type="ARBA" id="ARBA00004496"/>
    </source>
</evidence>
<dbReference type="SUPFAM" id="SSF53623">
    <property type="entry name" value="MurD-like peptide ligases, catalytic domain"/>
    <property type="match status" value="1"/>
</dbReference>
<dbReference type="RefSeq" id="WP_084274680.1">
    <property type="nucleotide sequence ID" value="NZ_AP026671.1"/>
</dbReference>
<keyword evidence="10" id="KW-1185">Reference proteome</keyword>
<keyword evidence="7" id="KW-0131">Cell cycle</keyword>
<keyword evidence="5 7" id="KW-0547">Nucleotide-binding</keyword>
<dbReference type="GO" id="GO:0009252">
    <property type="term" value="P:peptidoglycan biosynthetic process"/>
    <property type="evidence" value="ECO:0007669"/>
    <property type="project" value="UniProtKB-UniRule"/>
</dbReference>
<dbReference type="EC" id="6.3.2.9" evidence="7"/>
<dbReference type="InterPro" id="IPR036615">
    <property type="entry name" value="Mur_ligase_C_dom_sf"/>
</dbReference>
<keyword evidence="7" id="KW-0132">Cell division</keyword>
<evidence type="ECO:0000256" key="7">
    <source>
        <dbReference type="HAMAP-Rule" id="MF_00639"/>
    </source>
</evidence>
<keyword evidence="7" id="KW-0961">Cell wall biogenesis/degradation</keyword>
<dbReference type="EMBL" id="FWWZ01000001">
    <property type="protein sequence ID" value="SMC08394.1"/>
    <property type="molecule type" value="Genomic_DNA"/>
</dbReference>
<comment type="function">
    <text evidence="7">Cell wall formation. Catalyzes the addition of glutamate to the nucleotide precursor UDP-N-acetylmuramoyl-L-alanine (UMA).</text>
</comment>
<dbReference type="PANTHER" id="PTHR43692">
    <property type="entry name" value="UDP-N-ACETYLMURAMOYLALANINE--D-GLUTAMATE LIGASE"/>
    <property type="match status" value="1"/>
</dbReference>
<keyword evidence="4 7" id="KW-0436">Ligase</keyword>
<reference evidence="10" key="1">
    <citation type="submission" date="2017-04" db="EMBL/GenBank/DDBJ databases">
        <authorList>
            <person name="Varghese N."/>
            <person name="Submissions S."/>
        </authorList>
    </citation>
    <scope>NUCLEOTIDE SEQUENCE [LARGE SCALE GENOMIC DNA]</scope>
    <source>
        <strain evidence="10">DSM 16512</strain>
    </source>
</reference>
<evidence type="ECO:0000256" key="4">
    <source>
        <dbReference type="ARBA" id="ARBA00022598"/>
    </source>
</evidence>
<feature type="binding site" evidence="7">
    <location>
        <begin position="91"/>
        <end position="97"/>
    </location>
    <ligand>
        <name>ATP</name>
        <dbReference type="ChEBI" id="CHEBI:30616"/>
    </ligand>
</feature>
<keyword evidence="7" id="KW-0133">Cell shape</keyword>
<feature type="domain" description="Mur ligase central" evidence="8">
    <location>
        <begin position="89"/>
        <end position="190"/>
    </location>
</feature>
<dbReference type="InterPro" id="IPR005762">
    <property type="entry name" value="MurD"/>
</dbReference>
<evidence type="ECO:0000256" key="2">
    <source>
        <dbReference type="ARBA" id="ARBA00004752"/>
    </source>
</evidence>
<dbReference type="Gene3D" id="3.90.190.20">
    <property type="entry name" value="Mur ligase, C-terminal domain"/>
    <property type="match status" value="1"/>
</dbReference>
<dbReference type="OrthoDB" id="9809796at2"/>
<dbReference type="AlphaFoldDB" id="A0A1W1WQ01"/>
<dbReference type="STRING" id="1069081.SAMN05660197_0143"/>
<dbReference type="NCBIfam" id="TIGR01087">
    <property type="entry name" value="murD"/>
    <property type="match status" value="1"/>
</dbReference>
<dbReference type="Gene3D" id="3.40.1190.10">
    <property type="entry name" value="Mur-like, catalytic domain"/>
    <property type="match status" value="1"/>
</dbReference>
<dbReference type="HAMAP" id="MF_00639">
    <property type="entry name" value="MurD"/>
    <property type="match status" value="1"/>
</dbReference>
<dbReference type="Pfam" id="PF08245">
    <property type="entry name" value="Mur_ligase_M"/>
    <property type="match status" value="1"/>
</dbReference>
<dbReference type="GO" id="GO:0008360">
    <property type="term" value="P:regulation of cell shape"/>
    <property type="evidence" value="ECO:0007669"/>
    <property type="project" value="UniProtKB-KW"/>
</dbReference>
<dbReference type="Proteomes" id="UP000192602">
    <property type="component" value="Unassembled WGS sequence"/>
</dbReference>
<evidence type="ECO:0000256" key="5">
    <source>
        <dbReference type="ARBA" id="ARBA00022741"/>
    </source>
</evidence>
<comment type="similarity">
    <text evidence="7">Belongs to the MurCDEF family.</text>
</comment>
<organism evidence="9 10">
    <name type="scientific">Nitratiruptor tergarcus DSM 16512</name>
    <dbReference type="NCBI Taxonomy" id="1069081"/>
    <lineage>
        <taxon>Bacteria</taxon>
        <taxon>Pseudomonadati</taxon>
        <taxon>Campylobacterota</taxon>
        <taxon>Epsilonproteobacteria</taxon>
        <taxon>Nautiliales</taxon>
        <taxon>Nitratiruptoraceae</taxon>
        <taxon>Nitratiruptor</taxon>
    </lineage>
</organism>
<dbReference type="GO" id="GO:0005737">
    <property type="term" value="C:cytoplasm"/>
    <property type="evidence" value="ECO:0007669"/>
    <property type="project" value="UniProtKB-SubCell"/>
</dbReference>
<sequence>MIALFGTGKTTKAIAKKFKDVVFFEDISHAYKDEEGFFHRPSSDYDPTKFSIAVPSPGIPPSRELIQRAKNLLSEYDLFAATMPFSIWISGTNGKTTTTQMITHLLKKYGAVSGGNIGTPLAELSQNAPIWVLETSSFTLHYTRIAKPNLYVLLPITPDHISWHGSFAKYQAAKLKPLSFLKEGEVAIVPQKFANTPSNGYLIGYENIHELADFFGIVPEKTRFKGAFLLDAVLALAVSKILFDEIDYAAINSFTIEEHKQEEFYDKLGRLWVNDSKATNIDATLQVLKNYQDRHIHLILGGDNKGVDLEPLIQNLHNVSLYAIGKAAPHILDLAKKYSIEAIEAKTLSNAVKLIKKRHTRQSVAILSPACASLDQFSSYKERGTLLKKEVLS</sequence>
<dbReference type="GO" id="GO:0051301">
    <property type="term" value="P:cell division"/>
    <property type="evidence" value="ECO:0007669"/>
    <property type="project" value="UniProtKB-KW"/>
</dbReference>
<dbReference type="InterPro" id="IPR036565">
    <property type="entry name" value="Mur-like_cat_sf"/>
</dbReference>
<keyword evidence="6 7" id="KW-0067">ATP-binding</keyword>
<evidence type="ECO:0000259" key="8">
    <source>
        <dbReference type="Pfam" id="PF08245"/>
    </source>
</evidence>
<dbReference type="GO" id="GO:0071555">
    <property type="term" value="P:cell wall organization"/>
    <property type="evidence" value="ECO:0007669"/>
    <property type="project" value="UniProtKB-KW"/>
</dbReference>
<keyword evidence="7" id="KW-0573">Peptidoglycan synthesis</keyword>
<evidence type="ECO:0000313" key="10">
    <source>
        <dbReference type="Proteomes" id="UP000192602"/>
    </source>
</evidence>
<comment type="catalytic activity">
    <reaction evidence="7">
        <text>UDP-N-acetyl-alpha-D-muramoyl-L-alanine + D-glutamate + ATP = UDP-N-acetyl-alpha-D-muramoyl-L-alanyl-D-glutamate + ADP + phosphate + H(+)</text>
        <dbReference type="Rhea" id="RHEA:16429"/>
        <dbReference type="ChEBI" id="CHEBI:15378"/>
        <dbReference type="ChEBI" id="CHEBI:29986"/>
        <dbReference type="ChEBI" id="CHEBI:30616"/>
        <dbReference type="ChEBI" id="CHEBI:43474"/>
        <dbReference type="ChEBI" id="CHEBI:83898"/>
        <dbReference type="ChEBI" id="CHEBI:83900"/>
        <dbReference type="ChEBI" id="CHEBI:456216"/>
        <dbReference type="EC" id="6.3.2.9"/>
    </reaction>
</comment>
<evidence type="ECO:0000313" key="9">
    <source>
        <dbReference type="EMBL" id="SMC08394.1"/>
    </source>
</evidence>
<name>A0A1W1WQ01_9BACT</name>
<dbReference type="InterPro" id="IPR013221">
    <property type="entry name" value="Mur_ligase_cen"/>
</dbReference>